<sequence length="267" mass="28687">MGRPSPPTPLLSVLPSSSGLGLATVQDLIKDNAYVAILDLSPPPDGKLASSHDQRCIFIKTDITKHDDVQGAVTRTVEWTKETGAVLGGVVNCAGIGRPELVIGSKARPHSMKSWELTMAINLTGTFNLTRLTLQHLVKVPPEEGEDGERGVVIFVSSVSAYEGQAGQTAYAASKGAIRAMTLPMARDLARHHIRVVTIAPSPFTTPLTDQFSEKVRENMAKSGLLYPKRYGIPKEFAATVRWVLECAYVNGESIRLTGGSRVPASL</sequence>
<dbReference type="Pfam" id="PF00106">
    <property type="entry name" value="adh_short"/>
    <property type="match status" value="1"/>
</dbReference>
<comment type="caution">
    <text evidence="5">The sequence shown here is derived from an EMBL/GenBank/DDBJ whole genome shotgun (WGS) entry which is preliminary data.</text>
</comment>
<evidence type="ECO:0000256" key="2">
    <source>
        <dbReference type="ARBA" id="ARBA00023002"/>
    </source>
</evidence>
<evidence type="ECO:0000256" key="3">
    <source>
        <dbReference type="RuleBase" id="RU000363"/>
    </source>
</evidence>
<evidence type="ECO:0000313" key="5">
    <source>
        <dbReference type="EMBL" id="KAF9459309.1"/>
    </source>
</evidence>
<keyword evidence="2" id="KW-0560">Oxidoreductase</keyword>
<evidence type="ECO:0000256" key="1">
    <source>
        <dbReference type="ARBA" id="ARBA00022857"/>
    </source>
</evidence>
<dbReference type="InterPro" id="IPR057326">
    <property type="entry name" value="KR_dom"/>
</dbReference>
<feature type="domain" description="Ketoreductase" evidence="4">
    <location>
        <begin position="16"/>
        <end position="192"/>
    </location>
</feature>
<name>A0A9P6CFT0_9AGAR</name>
<dbReference type="InterPro" id="IPR002347">
    <property type="entry name" value="SDR_fam"/>
</dbReference>
<organism evidence="5 6">
    <name type="scientific">Collybia nuda</name>
    <dbReference type="NCBI Taxonomy" id="64659"/>
    <lineage>
        <taxon>Eukaryota</taxon>
        <taxon>Fungi</taxon>
        <taxon>Dikarya</taxon>
        <taxon>Basidiomycota</taxon>
        <taxon>Agaricomycotina</taxon>
        <taxon>Agaricomycetes</taxon>
        <taxon>Agaricomycetidae</taxon>
        <taxon>Agaricales</taxon>
        <taxon>Tricholomatineae</taxon>
        <taxon>Clitocybaceae</taxon>
        <taxon>Collybia</taxon>
    </lineage>
</organism>
<dbReference type="InterPro" id="IPR020904">
    <property type="entry name" value="Sc_DH/Rdtase_CS"/>
</dbReference>
<dbReference type="OrthoDB" id="1274115at2759"/>
<reference evidence="5" key="1">
    <citation type="submission" date="2020-11" db="EMBL/GenBank/DDBJ databases">
        <authorList>
            <consortium name="DOE Joint Genome Institute"/>
            <person name="Ahrendt S."/>
            <person name="Riley R."/>
            <person name="Andreopoulos W."/>
            <person name="Labutti K."/>
            <person name="Pangilinan J."/>
            <person name="Ruiz-Duenas F.J."/>
            <person name="Barrasa J.M."/>
            <person name="Sanchez-Garcia M."/>
            <person name="Camarero S."/>
            <person name="Miyauchi S."/>
            <person name="Serrano A."/>
            <person name="Linde D."/>
            <person name="Babiker R."/>
            <person name="Drula E."/>
            <person name="Ayuso-Fernandez I."/>
            <person name="Pacheco R."/>
            <person name="Padilla G."/>
            <person name="Ferreira P."/>
            <person name="Barriuso J."/>
            <person name="Kellner H."/>
            <person name="Castanera R."/>
            <person name="Alfaro M."/>
            <person name="Ramirez L."/>
            <person name="Pisabarro A.G."/>
            <person name="Kuo A."/>
            <person name="Tritt A."/>
            <person name="Lipzen A."/>
            <person name="He G."/>
            <person name="Yan M."/>
            <person name="Ng V."/>
            <person name="Cullen D."/>
            <person name="Martin F."/>
            <person name="Rosso M.-N."/>
            <person name="Henrissat B."/>
            <person name="Hibbett D."/>
            <person name="Martinez A.T."/>
            <person name="Grigoriev I.V."/>
        </authorList>
    </citation>
    <scope>NUCLEOTIDE SEQUENCE</scope>
    <source>
        <strain evidence="5">CBS 247.69</strain>
    </source>
</reference>
<dbReference type="PANTHER" id="PTHR43658:SF8">
    <property type="entry name" value="17-BETA-HYDROXYSTEROID DEHYDROGENASE 14-RELATED"/>
    <property type="match status" value="1"/>
</dbReference>
<dbReference type="AlphaFoldDB" id="A0A9P6CFT0"/>
<dbReference type="Gene3D" id="3.40.50.720">
    <property type="entry name" value="NAD(P)-binding Rossmann-like Domain"/>
    <property type="match status" value="1"/>
</dbReference>
<dbReference type="PRINTS" id="PR00081">
    <property type="entry name" value="GDHRDH"/>
</dbReference>
<evidence type="ECO:0000259" key="4">
    <source>
        <dbReference type="SMART" id="SM00822"/>
    </source>
</evidence>
<protein>
    <submittedName>
        <fullName evidence="5">3-hydroxy-acyl-CoA-dehydrogenase</fullName>
    </submittedName>
</protein>
<dbReference type="PANTHER" id="PTHR43658">
    <property type="entry name" value="SHORT-CHAIN DEHYDROGENASE/REDUCTASE"/>
    <property type="match status" value="1"/>
</dbReference>
<dbReference type="GO" id="GO:0016491">
    <property type="term" value="F:oxidoreductase activity"/>
    <property type="evidence" value="ECO:0007669"/>
    <property type="project" value="UniProtKB-KW"/>
</dbReference>
<keyword evidence="1" id="KW-0521">NADP</keyword>
<comment type="similarity">
    <text evidence="3">Belongs to the short-chain dehydrogenases/reductases (SDR) family.</text>
</comment>
<keyword evidence="6" id="KW-1185">Reference proteome</keyword>
<accession>A0A9P6CFT0</accession>
<dbReference type="SMART" id="SM00822">
    <property type="entry name" value="PKS_KR"/>
    <property type="match status" value="1"/>
</dbReference>
<proteinExistence type="inferred from homology"/>
<dbReference type="PRINTS" id="PR00080">
    <property type="entry name" value="SDRFAMILY"/>
</dbReference>
<dbReference type="EMBL" id="MU150319">
    <property type="protein sequence ID" value="KAF9459309.1"/>
    <property type="molecule type" value="Genomic_DNA"/>
</dbReference>
<evidence type="ECO:0000313" key="6">
    <source>
        <dbReference type="Proteomes" id="UP000807353"/>
    </source>
</evidence>
<dbReference type="PROSITE" id="PS00061">
    <property type="entry name" value="ADH_SHORT"/>
    <property type="match status" value="1"/>
</dbReference>
<dbReference type="SUPFAM" id="SSF51735">
    <property type="entry name" value="NAD(P)-binding Rossmann-fold domains"/>
    <property type="match status" value="1"/>
</dbReference>
<gene>
    <name evidence="5" type="ORF">BDZ94DRAFT_1383640</name>
</gene>
<dbReference type="InterPro" id="IPR036291">
    <property type="entry name" value="NAD(P)-bd_dom_sf"/>
</dbReference>
<dbReference type="Proteomes" id="UP000807353">
    <property type="component" value="Unassembled WGS sequence"/>
</dbReference>